<dbReference type="EMBL" id="CP001669">
    <property type="protein sequence ID" value="AFZ78959.1"/>
    <property type="molecule type" value="Genomic_DNA"/>
</dbReference>
<evidence type="ECO:0000256" key="1">
    <source>
        <dbReference type="ARBA" id="ARBA00022723"/>
    </source>
</evidence>
<evidence type="ECO:0000259" key="6">
    <source>
        <dbReference type="SMART" id="SM00184"/>
    </source>
</evidence>
<dbReference type="InterPro" id="IPR001841">
    <property type="entry name" value="Znf_RING"/>
</dbReference>
<comment type="subcellular location">
    <subcellularLocation>
        <location evidence="5">Endomembrane system</location>
        <topology evidence="5">Peripheral membrane protein</topology>
        <orientation evidence="5">Cytoplasmic side</orientation>
    </subcellularLocation>
</comment>
<organism evidence="7 8">
    <name type="scientific">Theileria equi strain WA</name>
    <dbReference type="NCBI Taxonomy" id="1537102"/>
    <lineage>
        <taxon>Eukaryota</taxon>
        <taxon>Sar</taxon>
        <taxon>Alveolata</taxon>
        <taxon>Apicomplexa</taxon>
        <taxon>Aconoidasida</taxon>
        <taxon>Piroplasmida</taxon>
        <taxon>Theileriidae</taxon>
        <taxon>Theileria</taxon>
    </lineage>
</organism>
<dbReference type="Proteomes" id="UP000031512">
    <property type="component" value="Chromosome 1"/>
</dbReference>
<reference evidence="7 8" key="1">
    <citation type="journal article" date="2012" name="BMC Genomics">
        <title>Comparative genomic analysis and phylogenetic position of Theileria equi.</title>
        <authorList>
            <person name="Kappmeyer L.S."/>
            <person name="Thiagarajan M."/>
            <person name="Herndon D.R."/>
            <person name="Ramsay J.D."/>
            <person name="Caler E."/>
            <person name="Djikeng A."/>
            <person name="Gillespie J.J."/>
            <person name="Lau A.O."/>
            <person name="Roalson E.H."/>
            <person name="Silva J.C."/>
            <person name="Silva M.G."/>
            <person name="Suarez C.E."/>
            <person name="Ueti M.W."/>
            <person name="Nene V.M."/>
            <person name="Mealey R.H."/>
            <person name="Knowles D.P."/>
            <person name="Brayton K.A."/>
        </authorList>
    </citation>
    <scope>NUCLEOTIDE SEQUENCE [LARGE SCALE GENOMIC DNA]</scope>
    <source>
        <strain evidence="7 8">WA</strain>
    </source>
</reference>
<dbReference type="GO" id="GO:0048284">
    <property type="term" value="P:organelle fusion"/>
    <property type="evidence" value="ECO:0007669"/>
    <property type="project" value="TreeGrafter"/>
</dbReference>
<dbReference type="GO" id="GO:0007032">
    <property type="term" value="P:endosome organization"/>
    <property type="evidence" value="ECO:0007669"/>
    <property type="project" value="TreeGrafter"/>
</dbReference>
<dbReference type="SMART" id="SM00184">
    <property type="entry name" value="RING"/>
    <property type="match status" value="1"/>
</dbReference>
<evidence type="ECO:0000256" key="2">
    <source>
        <dbReference type="ARBA" id="ARBA00022771"/>
    </source>
</evidence>
<keyword evidence="1" id="KW-0479">Metal-binding</keyword>
<dbReference type="PANTHER" id="PTHR23323:SF26">
    <property type="entry name" value="VACUOLAR PROTEIN SORTING-ASSOCIATED PROTEIN 18 HOMOLOG"/>
    <property type="match status" value="1"/>
</dbReference>
<accession>L0AVQ1</accession>
<keyword evidence="2" id="KW-0863">Zinc-finger</keyword>
<dbReference type="GO" id="GO:0007033">
    <property type="term" value="P:vacuole organization"/>
    <property type="evidence" value="ECO:0007669"/>
    <property type="project" value="TreeGrafter"/>
</dbReference>
<dbReference type="InterPro" id="IPR007810">
    <property type="entry name" value="Pep3/Vps18_beta-prop"/>
</dbReference>
<dbReference type="GO" id="GO:0005768">
    <property type="term" value="C:endosome"/>
    <property type="evidence" value="ECO:0007669"/>
    <property type="project" value="TreeGrafter"/>
</dbReference>
<dbReference type="KEGG" id="beq:BEWA_018000"/>
<keyword evidence="3" id="KW-0862">Zinc</keyword>
<evidence type="ECO:0000313" key="7">
    <source>
        <dbReference type="EMBL" id="AFZ78959.1"/>
    </source>
</evidence>
<keyword evidence="8" id="KW-1185">Reference proteome</keyword>
<dbReference type="PANTHER" id="PTHR23323">
    <property type="entry name" value="VACUOLAR PROTEIN SORTING-ASSOCIATED PROTEIN"/>
    <property type="match status" value="1"/>
</dbReference>
<dbReference type="OrthoDB" id="1845386at2759"/>
<protein>
    <submittedName>
        <fullName evidence="7">Vacuolar membrane sorting protein pep18, putative</fullName>
    </submittedName>
</protein>
<evidence type="ECO:0000256" key="5">
    <source>
        <dbReference type="ARBA" id="ARBA00029433"/>
    </source>
</evidence>
<dbReference type="Pfam" id="PF05131">
    <property type="entry name" value="Pep3_Vps18"/>
    <property type="match status" value="1"/>
</dbReference>
<dbReference type="VEuPathDB" id="PiroplasmaDB:BEWA_018000"/>
<dbReference type="SUPFAM" id="SSF57850">
    <property type="entry name" value="RING/U-box"/>
    <property type="match status" value="1"/>
</dbReference>
<dbReference type="STRING" id="1537102.L0AVQ1"/>
<dbReference type="RefSeq" id="XP_004828625.1">
    <property type="nucleotide sequence ID" value="XM_004828568.1"/>
</dbReference>
<sequence length="956" mass="108657">MPIKISVEIKPIRGIPRRTITTLAMANNSLWFGLTNGNVLKFSHEDEYASDVSPRIGDVSSDYAILKTQKSGGSEVRHIYVDSKSFHCLICLASGDNWYANFQSDEMYFLRKLQSVFIRSLAFTDSTDVDSTGPFLIGSQHGSLIEGNIDHKNKQFFFKTLHVLSDGEPVLSIELVPIFFRGARSFLIIATTTKRLYEFFGGFTFEETFSKYSSSTGLRYEVPLAAPYGELLTTEKDDGSHNVFWINATGILFSTIPRIINDDAVSCLAFPPTIIAYPTGFKSLIFSNSNKKIQKHHDNKNSFLSKPAEYMPKNSVALNNHLFLLFDEIILVINIIIGQQVALFPLPYSTYGEMKRIVKDPISGILCILSSDGIYEVVVQNESDDSWHHYMLKGDIKNAMLCCKTSAQRDKVSFKAAHDYFERGMYKEAAKMYANVENSFPEIEAVYLKFINLNQELALIEYITGKIQTMNITKEYPRFIILTIWVVELISYKLRSLSLMMQSGPINKGLRELYETLKLKFSRLLLSIKDIYELRAPINFILHTMGCDDECIEYAKVRNDTFTVICYHISSENYTGALSELSQMPPDEKRDSLFLRFAPIIFIGASDAFSNATFNSLSPNLLVPILSLSVVLDNPIYLEHSLSILKRILLTHPIPLDKSCKSVLWSLFIILLSNLPDEKPLLEVLLDDICFSNYDLSISLRYLRKKSLDSDSIWKVPFIHLLSLCGIINDALDLALEQGNIQLAQMCAMKPVDDFDKRKLWLRILEHSSKSDTLSISPILEQSKGFIKITDVLEYLPDDSRVGDLKDVVNNFLTKFEDNMQEKRQEIAYLCGCIEETKADIQYISKRCVKISPNQICTVCGNVVFLRDFIVFPCEHTFHRGCIAKTLYGLLGGADLIEFKAIKKRFDETQDEKTEAEYNDYLSKACLLCGYPILLLASQPFIFDNDSEEIEKWAIN</sequence>
<dbReference type="GeneID" id="15805935"/>
<gene>
    <name evidence="7" type="ORF">BEWA_018000</name>
</gene>
<evidence type="ECO:0000256" key="4">
    <source>
        <dbReference type="ARBA" id="ARBA00023136"/>
    </source>
</evidence>
<dbReference type="eggNOG" id="KOG2034">
    <property type="taxonomic scope" value="Eukaryota"/>
</dbReference>
<evidence type="ECO:0000256" key="3">
    <source>
        <dbReference type="ARBA" id="ARBA00022833"/>
    </source>
</evidence>
<name>L0AVQ1_THEEQ</name>
<dbReference type="InterPro" id="IPR058919">
    <property type="entry name" value="Pep3/Vps18_RING_C"/>
</dbReference>
<proteinExistence type="predicted"/>
<dbReference type="GO" id="GO:0030897">
    <property type="term" value="C:HOPS complex"/>
    <property type="evidence" value="ECO:0007669"/>
    <property type="project" value="TreeGrafter"/>
</dbReference>
<feature type="domain" description="RING-type" evidence="6">
    <location>
        <begin position="857"/>
        <end position="929"/>
    </location>
</feature>
<dbReference type="GO" id="GO:0006904">
    <property type="term" value="P:vesicle docking involved in exocytosis"/>
    <property type="evidence" value="ECO:0007669"/>
    <property type="project" value="TreeGrafter"/>
</dbReference>
<dbReference type="GO" id="GO:0030674">
    <property type="term" value="F:protein-macromolecule adaptor activity"/>
    <property type="evidence" value="ECO:0007669"/>
    <property type="project" value="TreeGrafter"/>
</dbReference>
<dbReference type="AlphaFoldDB" id="L0AVQ1"/>
<dbReference type="GO" id="GO:0008270">
    <property type="term" value="F:zinc ion binding"/>
    <property type="evidence" value="ECO:0007669"/>
    <property type="project" value="UniProtKB-KW"/>
</dbReference>
<dbReference type="Pfam" id="PF26148">
    <property type="entry name" value="VPS18_RING_C"/>
    <property type="match status" value="1"/>
</dbReference>
<evidence type="ECO:0000313" key="8">
    <source>
        <dbReference type="Proteomes" id="UP000031512"/>
    </source>
</evidence>
<keyword evidence="4" id="KW-0472">Membrane</keyword>